<evidence type="ECO:0000259" key="7">
    <source>
        <dbReference type="Pfam" id="PF07715"/>
    </source>
</evidence>
<keyword evidence="3 6" id="KW-0812">Transmembrane</keyword>
<dbReference type="InterPro" id="IPR023997">
    <property type="entry name" value="TonB-dep_OMP_SusC/RagA_CS"/>
</dbReference>
<dbReference type="SUPFAM" id="SSF56935">
    <property type="entry name" value="Porins"/>
    <property type="match status" value="1"/>
</dbReference>
<dbReference type="NCBIfam" id="TIGR04056">
    <property type="entry name" value="OMP_RagA_SusC"/>
    <property type="match status" value="1"/>
</dbReference>
<dbReference type="InterPro" id="IPR036942">
    <property type="entry name" value="Beta-barrel_TonB_sf"/>
</dbReference>
<dbReference type="Pfam" id="PF13715">
    <property type="entry name" value="CarbopepD_reg_2"/>
    <property type="match status" value="1"/>
</dbReference>
<dbReference type="Gene3D" id="2.60.40.1120">
    <property type="entry name" value="Carboxypeptidase-like, regulatory domain"/>
    <property type="match status" value="1"/>
</dbReference>
<dbReference type="SUPFAM" id="SSF49464">
    <property type="entry name" value="Carboxypeptidase regulatory domain-like"/>
    <property type="match status" value="1"/>
</dbReference>
<dbReference type="FunFam" id="2.170.130.10:FF:000008">
    <property type="entry name" value="SusC/RagA family TonB-linked outer membrane protein"/>
    <property type="match status" value="1"/>
</dbReference>
<evidence type="ECO:0000256" key="4">
    <source>
        <dbReference type="ARBA" id="ARBA00023136"/>
    </source>
</evidence>
<dbReference type="GO" id="GO:0009279">
    <property type="term" value="C:cell outer membrane"/>
    <property type="evidence" value="ECO:0007669"/>
    <property type="project" value="UniProtKB-SubCell"/>
</dbReference>
<evidence type="ECO:0000313" key="8">
    <source>
        <dbReference type="EMBL" id="MPL86294.1"/>
    </source>
</evidence>
<dbReference type="InterPro" id="IPR023996">
    <property type="entry name" value="TonB-dep_OMP_SusC/RagA"/>
</dbReference>
<keyword evidence="2" id="KW-0813">Transport</keyword>
<evidence type="ECO:0000256" key="3">
    <source>
        <dbReference type="ARBA" id="ARBA00022692"/>
    </source>
</evidence>
<proteinExistence type="predicted"/>
<dbReference type="Gene3D" id="2.40.170.20">
    <property type="entry name" value="TonB-dependent receptor, beta-barrel domain"/>
    <property type="match status" value="1"/>
</dbReference>
<accession>A0A644V4S7</accession>
<dbReference type="InterPro" id="IPR039426">
    <property type="entry name" value="TonB-dep_rcpt-like"/>
</dbReference>
<dbReference type="Gene3D" id="2.170.130.10">
    <property type="entry name" value="TonB-dependent receptor, plug domain"/>
    <property type="match status" value="1"/>
</dbReference>
<dbReference type="EMBL" id="VSSQ01000219">
    <property type="protein sequence ID" value="MPL86294.1"/>
    <property type="molecule type" value="Genomic_DNA"/>
</dbReference>
<dbReference type="FunFam" id="2.60.40.1120:FF:000003">
    <property type="entry name" value="Outer membrane protein Omp121"/>
    <property type="match status" value="1"/>
</dbReference>
<evidence type="ECO:0000256" key="2">
    <source>
        <dbReference type="ARBA" id="ARBA00022448"/>
    </source>
</evidence>
<keyword evidence="8" id="KW-0675">Receptor</keyword>
<comment type="caution">
    <text evidence="8">The sequence shown here is derived from an EMBL/GenBank/DDBJ whole genome shotgun (WGS) entry which is preliminary data.</text>
</comment>
<dbReference type="InterPro" id="IPR037066">
    <property type="entry name" value="Plug_dom_sf"/>
</dbReference>
<dbReference type="NCBIfam" id="TIGR04057">
    <property type="entry name" value="SusC_RagA_signa"/>
    <property type="match status" value="1"/>
</dbReference>
<keyword evidence="6" id="KW-1133">Transmembrane helix</keyword>
<feature type="domain" description="TonB-dependent receptor plug" evidence="7">
    <location>
        <begin position="131"/>
        <end position="237"/>
    </location>
</feature>
<protein>
    <submittedName>
        <fullName evidence="8">TonB-dependent receptor SusC</fullName>
    </submittedName>
</protein>
<dbReference type="InterPro" id="IPR012910">
    <property type="entry name" value="Plug_dom"/>
</dbReference>
<dbReference type="InterPro" id="IPR008969">
    <property type="entry name" value="CarboxyPept-like_regulatory"/>
</dbReference>
<sequence length="1002" mass="111317">MKIVNPKLYCYHYGSKSLMRIIFFALIGLFIVLPVAAQKRNIVGTVNDASGDPMIGVSVVLKGTSVGTITDFNGNYSIETSSNKDVLIFSYVGYETKTLQVGSGNVMNVTLREDTKILEELVVVGYGTQKKSDLTGSVVSVKAEDMNAIPTSSVAEMLRGQAAGVVVTQNSARPGGTSDILIRGKRSLTGGNSPLFIVDGVPVSNIDDFNSQDILSVEVLKDASSQSIYGARASNGVVLVTTKRGAENKTVVDFSAYVGTQNLKRNFDFYTGDEWVQLKREANRSFPEGVYLDDASLFGNMYQNLVDKKYTNWEELMIKPAIQQKYDLSVRSGNTTTRISASLGYYDQQGMIQPASFQRANFRFNADHKLSKSVTIGLNSNYTQSNQTVEDESFSRFITQSPLLSPYDEQGDLLNILADSKWNPVWNNQNMLNERQVNRLLLNATLDWEIIKGLKYRLNASMNTRQSEQGTYLNKLHEKGSTSNGVASIDVDQYSDYLLENILTYDYKINGQNKLDLTLVQSANSQKSTGMSMTGYGFATDDLGYNNIGAAAKTDPVSRSITPRNLLSYMGRIRYNMMDRYLFSASARVDGSSVFGVRNKWGFFPAGSFAWRASEEEFLKNEAWLSNLKLRLSYGDVGNQAVNPYQSQGLVNSFYMQFGSGEPFVGYLPGTQLPNPDLKWETTSSFNGGIDFGLLRDRISGTIEYYHSTTRDLLMQRSINQITGYSSQLVNIGSVLNQGVEVSLNLVPVKKKDLTWMLNVNFAANQNKILALNGEVDDEGKPVNDIANGWFIGYNADAYYDYQFDGIWQLDDVIPDYGPNYKPQPGDIKVKDTDGDGLITPDDRVVMNRAPRWTGSIGSVVTWKGIDFSFDFYTVQGALRSNPYLYDANSGGDLHGKLNGIKVDYWTIENPSTTNPRPRDATISYFSSLSYQDASYIRLRNISLGYSFPEKMIEPLGINKVKVYVTATNLWTMTDYLSYSPEVSAGSYPEPKTIVAGLNVTF</sequence>
<evidence type="ECO:0000256" key="1">
    <source>
        <dbReference type="ARBA" id="ARBA00004571"/>
    </source>
</evidence>
<dbReference type="PROSITE" id="PS52016">
    <property type="entry name" value="TONB_DEPENDENT_REC_3"/>
    <property type="match status" value="1"/>
</dbReference>
<keyword evidence="4 6" id="KW-0472">Membrane</keyword>
<keyword evidence="5" id="KW-0998">Cell outer membrane</keyword>
<organism evidence="8">
    <name type="scientific">bioreactor metagenome</name>
    <dbReference type="NCBI Taxonomy" id="1076179"/>
    <lineage>
        <taxon>unclassified sequences</taxon>
        <taxon>metagenomes</taxon>
        <taxon>ecological metagenomes</taxon>
    </lineage>
</organism>
<comment type="subcellular location">
    <subcellularLocation>
        <location evidence="1">Cell outer membrane</location>
        <topology evidence="1">Multi-pass membrane protein</topology>
    </subcellularLocation>
</comment>
<name>A0A644V4S7_9ZZZZ</name>
<reference evidence="8" key="1">
    <citation type="submission" date="2019-08" db="EMBL/GenBank/DDBJ databases">
        <authorList>
            <person name="Kucharzyk K."/>
            <person name="Murdoch R.W."/>
            <person name="Higgins S."/>
            <person name="Loffler F."/>
        </authorList>
    </citation>
    <scope>NUCLEOTIDE SEQUENCE</scope>
</reference>
<evidence type="ECO:0000256" key="5">
    <source>
        <dbReference type="ARBA" id="ARBA00023237"/>
    </source>
</evidence>
<evidence type="ECO:0000256" key="6">
    <source>
        <dbReference type="SAM" id="Phobius"/>
    </source>
</evidence>
<gene>
    <name evidence="8" type="primary">susC_41</name>
    <name evidence="8" type="ORF">SDC9_32274</name>
</gene>
<dbReference type="AlphaFoldDB" id="A0A644V4S7"/>
<dbReference type="Pfam" id="PF07715">
    <property type="entry name" value="Plug"/>
    <property type="match status" value="1"/>
</dbReference>
<feature type="transmembrane region" description="Helical" evidence="6">
    <location>
        <begin position="21"/>
        <end position="37"/>
    </location>
</feature>